<dbReference type="InterPro" id="IPR012337">
    <property type="entry name" value="RNaseH-like_sf"/>
</dbReference>
<dbReference type="GO" id="GO:0004190">
    <property type="term" value="F:aspartic-type endopeptidase activity"/>
    <property type="evidence" value="ECO:0007669"/>
    <property type="project" value="UniProtKB-KW"/>
</dbReference>
<dbReference type="InterPro" id="IPR054722">
    <property type="entry name" value="PolX-like_BBD"/>
</dbReference>
<dbReference type="InterPro" id="IPR013103">
    <property type="entry name" value="RVT_2"/>
</dbReference>
<gene>
    <name evidence="12" type="ORF">QYE76_029160</name>
</gene>
<dbReference type="GO" id="GO:0015074">
    <property type="term" value="P:DNA integration"/>
    <property type="evidence" value="ECO:0007669"/>
    <property type="project" value="InterPro"/>
</dbReference>
<dbReference type="PROSITE" id="PS51471">
    <property type="entry name" value="FE2OG_OXY"/>
    <property type="match status" value="1"/>
</dbReference>
<feature type="domain" description="Integrase catalytic" evidence="10">
    <location>
        <begin position="836"/>
        <end position="1001"/>
    </location>
</feature>
<dbReference type="PROSITE" id="PS50994">
    <property type="entry name" value="INTEGRASE"/>
    <property type="match status" value="1"/>
</dbReference>
<proteinExistence type="predicted"/>
<sequence length="1774" mass="196769">MASAAAAAPDSGRAALLKAFDESRTGVRGLVESGVSTVPDLFVHPDPYATVPLAPPGVSIPVVDLSLPAPLAAAAAAAAARDWGFFYLVNYEALVPADYPAKVLAAVRAFHELPAPERATHYGRAMGGGVSYSSNVDLFRSPAASWRDTIQLGFGPMRLDTERIPPVCRSEILEWEVHTTAVASAVMALLSEGLGLPEATLEEASCLEGKVMVCHYYPVCPEPDRTMGLVPHTDPGVLTVLAQDGVGGLQVKHTNEDGESYWVDAKPVPGALVINVGDLLQIMSNDKYKSVEHRVVMNSCEEARVSVAVFFNPGKRGESVFYGPLPELASSENPPKYRSFTMSEFLGAFFKRDLASKALIEHFKLCAVSSEPKCFWGALGATTGITTSSSDDEFLHTDNFFPDLSDFFDNLNMGDNDAAVNATDARPEGPLSAEEQEKFEKVDAMFKAALFSILGDNIVDPYMAFDHGKDAWDALEAKFGVSDAGTELYVMEQYYDYRMTDERSVVEQAHEIQSLAKELEQFKCTLPDKFVAGGIIAKLPPSWRNFATSLKHKRQEFSVSDLIGSLHVEEKARAKDTRARSFEGGSSANVVQKKNFQSHKSKNKNNGKGKFDEKNKASNSTNFKKKTPYKKKGNCHVCGAPGHWAPDCPERHDRRGNSGKSANVVIGVDTEMKDVARTCSVLMGNGSRASVRGVGTVDLKFTSGKTIQLKNVQHVPSINKNLVSGSLLCRDGFKLVFESNKVVISKCGQFVGKGYVCGGLFRLSLSDICTQIINHVCNDSESDIWHSRLCHINFGCMTRLANMNIIPKFAIVKKSKCQVCVQAKQPRKSHKTAEARDLAPLELIHSDLCEMNGELTKGGKRYFMTLIDDSTRYCYVYLLKSKDEALNYFKIFKAEAENQLDRKIKRLRSDRGGEYFSNEFDSFCAEHGIIHERTPPYSPQSNGVAERKNRTLTDLVNAMLDTSGLSKAWWGEAILTACHVLNRVPTKNKTLTPFEEWERKRLKLSYLRTWGCMAKVNVPIPKKRKLGPKTVDCVLLGYAFHSIGYRFLIVKSEVPDMHVGTIMESNDATFFEDIFPMKETSSSSIQEMPSSSTQELFPEPTMAIEHFDNPVEDDNEAPKRSKRQRTAKSFGHDFIVYLVDDTPTSISEAYASQDADYWKEAVRSEMDSILANGTWEVTDRPYGCKPVGCKWVFKKKLRPDGTIEKYKARLVAKGYTQKEGEDFFDTYSPVARLTTIRVLLSLAASHGLLVHQMDVKTAFLNGELEEEIYMEQPDGFVVDGQEGKVCKLLKSLYGLKQAPKQWHEKFERTLTAEGFVVNEADKCVYYRHGGGEGVILCLYVDDILIFGTSLTVIKEVKEFLSRCFEMKDLGVADVILNIKLLKDDDGGITLLQSHYVEKILSRFGYSDCKSSPTPYDPSVIIRKNKRIARDQLRYSQIIGSLMYLASATRPDISFAVSKLSRFVSRPGDVHWHALERVLRYLKGTASYGIHYTGYPRVLEGYSDANWISDADETKATSGYLFTLGGGAVSWKSCKQTIITRSTMEAELTALDTATVEAEWLRELLMDLPVVEKPIPAIPMNCDNQTVIVKVNSSKDNMKSSRHVKRRLKTVRKMRNSGVIALDYIHTSRNLADPFTKGLSRNVIENASREMVGLRNPASREPVRVRGNQVFGERSGATTGITTSSSDDEFLHTDNFFPDLSDFFDNLNMGDNDAAVKQLTRSNNEAQQGEDDHLATAMDPWSRGELLTHHSGGDHGGVESSGDESPLGRVPEAIS</sequence>
<dbReference type="InterPro" id="IPR057670">
    <property type="entry name" value="SH3_retrovirus"/>
</dbReference>
<dbReference type="SUPFAM" id="SSF53098">
    <property type="entry name" value="Ribonuclease H-like"/>
    <property type="match status" value="1"/>
</dbReference>
<reference evidence="12" key="1">
    <citation type="submission" date="2023-07" db="EMBL/GenBank/DDBJ databases">
        <title>A chromosome-level genome assembly of Lolium multiflorum.</title>
        <authorList>
            <person name="Chen Y."/>
            <person name="Copetti D."/>
            <person name="Kolliker R."/>
            <person name="Studer B."/>
        </authorList>
    </citation>
    <scope>NUCLEOTIDE SEQUENCE</scope>
    <source>
        <strain evidence="12">02402/16</strain>
        <tissue evidence="12">Leaf</tissue>
    </source>
</reference>
<evidence type="ECO:0000256" key="8">
    <source>
        <dbReference type="SAM" id="MobiDB-lite"/>
    </source>
</evidence>
<protein>
    <submittedName>
        <fullName evidence="12">Uncharacterized protein</fullName>
    </submittedName>
</protein>
<dbReference type="InterPro" id="IPR044861">
    <property type="entry name" value="IPNS-like_FE2OG_OXY"/>
</dbReference>
<dbReference type="GO" id="GO:0016491">
    <property type="term" value="F:oxidoreductase activity"/>
    <property type="evidence" value="ECO:0007669"/>
    <property type="project" value="UniProtKB-KW"/>
</dbReference>
<dbReference type="InterPro" id="IPR001878">
    <property type="entry name" value="Znf_CCHC"/>
</dbReference>
<feature type="region of interest" description="Disordered" evidence="8">
    <location>
        <begin position="574"/>
        <end position="630"/>
    </location>
</feature>
<evidence type="ECO:0000259" key="11">
    <source>
        <dbReference type="PROSITE" id="PS51471"/>
    </source>
</evidence>
<dbReference type="InterPro" id="IPR005123">
    <property type="entry name" value="Oxoglu/Fe-dep_dioxygenase_dom"/>
</dbReference>
<evidence type="ECO:0000256" key="4">
    <source>
        <dbReference type="ARBA" id="ARBA00022801"/>
    </source>
</evidence>
<dbReference type="Gene3D" id="4.10.60.10">
    <property type="entry name" value="Zinc finger, CCHC-type"/>
    <property type="match status" value="1"/>
</dbReference>
<dbReference type="GO" id="GO:0008270">
    <property type="term" value="F:zinc ion binding"/>
    <property type="evidence" value="ECO:0007669"/>
    <property type="project" value="UniProtKB-KW"/>
</dbReference>
<evidence type="ECO:0000259" key="10">
    <source>
        <dbReference type="PROSITE" id="PS50994"/>
    </source>
</evidence>
<dbReference type="Pfam" id="PF00098">
    <property type="entry name" value="zf-CCHC"/>
    <property type="match status" value="1"/>
</dbReference>
<dbReference type="SUPFAM" id="SSF51197">
    <property type="entry name" value="Clavaminate synthase-like"/>
    <property type="match status" value="1"/>
</dbReference>
<dbReference type="InterPro" id="IPR039537">
    <property type="entry name" value="Retrotran_Ty1/copia-like"/>
</dbReference>
<keyword evidence="13" id="KW-1185">Reference proteome</keyword>
<dbReference type="PANTHER" id="PTHR42648">
    <property type="entry name" value="TRANSPOSASE, PUTATIVE-RELATED"/>
    <property type="match status" value="1"/>
</dbReference>
<dbReference type="EMBL" id="JAUUTY010000007">
    <property type="protein sequence ID" value="KAK1605487.1"/>
    <property type="molecule type" value="Genomic_DNA"/>
</dbReference>
<feature type="region of interest" description="Disordered" evidence="8">
    <location>
        <begin position="1740"/>
        <end position="1774"/>
    </location>
</feature>
<dbReference type="Pfam" id="PF14226">
    <property type="entry name" value="DIOX_N"/>
    <property type="match status" value="1"/>
</dbReference>
<feature type="domain" description="Fe2OG dioxygenase" evidence="11">
    <location>
        <begin position="202"/>
        <end position="313"/>
    </location>
</feature>
<evidence type="ECO:0000256" key="7">
    <source>
        <dbReference type="PROSITE-ProRule" id="PRU00047"/>
    </source>
</evidence>
<keyword evidence="3" id="KW-0064">Aspartyl protease</keyword>
<dbReference type="PANTHER" id="PTHR42648:SF20">
    <property type="entry name" value="RNA-DIRECTED DNA POLYMERASE"/>
    <property type="match status" value="1"/>
</dbReference>
<feature type="compositionally biased region" description="Basic residues" evidence="8">
    <location>
        <begin position="596"/>
        <end position="607"/>
    </location>
</feature>
<evidence type="ECO:0000256" key="5">
    <source>
        <dbReference type="ARBA" id="ARBA00023002"/>
    </source>
</evidence>
<dbReference type="FunFam" id="2.60.120.330:FF:000026">
    <property type="entry name" value="DIBOA-glucoside dioxygenase BX6"/>
    <property type="match status" value="1"/>
</dbReference>
<dbReference type="Pfam" id="PF03171">
    <property type="entry name" value="2OG-FeII_Oxy"/>
    <property type="match status" value="1"/>
</dbReference>
<dbReference type="Pfam" id="PF25597">
    <property type="entry name" value="SH3_retrovirus"/>
    <property type="match status" value="1"/>
</dbReference>
<dbReference type="Proteomes" id="UP001231189">
    <property type="component" value="Unassembled WGS sequence"/>
</dbReference>
<evidence type="ECO:0000256" key="2">
    <source>
        <dbReference type="ARBA" id="ARBA00022723"/>
    </source>
</evidence>
<evidence type="ECO:0000259" key="9">
    <source>
        <dbReference type="PROSITE" id="PS50158"/>
    </source>
</evidence>
<dbReference type="InterPro" id="IPR043502">
    <property type="entry name" value="DNA/RNA_pol_sf"/>
</dbReference>
<evidence type="ECO:0000256" key="1">
    <source>
        <dbReference type="ARBA" id="ARBA00022670"/>
    </source>
</evidence>
<dbReference type="Gene3D" id="3.30.420.10">
    <property type="entry name" value="Ribonuclease H-like superfamily/Ribonuclease H"/>
    <property type="match status" value="1"/>
</dbReference>
<keyword evidence="2" id="KW-0479">Metal-binding</keyword>
<feature type="compositionally biased region" description="Polar residues" evidence="8">
    <location>
        <begin position="584"/>
        <end position="595"/>
    </location>
</feature>
<keyword evidence="7" id="KW-0863">Zinc-finger</keyword>
<dbReference type="InterPro" id="IPR036397">
    <property type="entry name" value="RNaseH_sf"/>
</dbReference>
<keyword evidence="4" id="KW-0378">Hydrolase</keyword>
<dbReference type="Gene3D" id="2.60.120.330">
    <property type="entry name" value="B-lactam Antibiotic, Isopenicillin N Synthase, Chain"/>
    <property type="match status" value="1"/>
</dbReference>
<keyword evidence="7" id="KW-0862">Zinc</keyword>
<organism evidence="12 13">
    <name type="scientific">Lolium multiflorum</name>
    <name type="common">Italian ryegrass</name>
    <name type="synonym">Lolium perenne subsp. multiflorum</name>
    <dbReference type="NCBI Taxonomy" id="4521"/>
    <lineage>
        <taxon>Eukaryota</taxon>
        <taxon>Viridiplantae</taxon>
        <taxon>Streptophyta</taxon>
        <taxon>Embryophyta</taxon>
        <taxon>Tracheophyta</taxon>
        <taxon>Spermatophyta</taxon>
        <taxon>Magnoliopsida</taxon>
        <taxon>Liliopsida</taxon>
        <taxon>Poales</taxon>
        <taxon>Poaceae</taxon>
        <taxon>BOP clade</taxon>
        <taxon>Pooideae</taxon>
        <taxon>Poodae</taxon>
        <taxon>Poeae</taxon>
        <taxon>Poeae Chloroplast Group 2 (Poeae type)</taxon>
        <taxon>Loliodinae</taxon>
        <taxon>Loliinae</taxon>
        <taxon>Lolium</taxon>
    </lineage>
</organism>
<dbReference type="InterPro" id="IPR027443">
    <property type="entry name" value="IPNS-like_sf"/>
</dbReference>
<dbReference type="Pfam" id="PF00665">
    <property type="entry name" value="rve"/>
    <property type="match status" value="1"/>
</dbReference>
<dbReference type="InterPro" id="IPR036875">
    <property type="entry name" value="Znf_CCHC_sf"/>
</dbReference>
<dbReference type="InterPro" id="IPR026992">
    <property type="entry name" value="DIOX_N"/>
</dbReference>
<feature type="domain" description="CCHC-type" evidence="9">
    <location>
        <begin position="635"/>
        <end position="650"/>
    </location>
</feature>
<evidence type="ECO:0000256" key="3">
    <source>
        <dbReference type="ARBA" id="ARBA00022750"/>
    </source>
</evidence>
<evidence type="ECO:0000256" key="6">
    <source>
        <dbReference type="ARBA" id="ARBA00023004"/>
    </source>
</evidence>
<accession>A0AAD8QPY3</accession>
<dbReference type="SUPFAM" id="SSF56672">
    <property type="entry name" value="DNA/RNA polymerases"/>
    <property type="match status" value="1"/>
</dbReference>
<dbReference type="Pfam" id="PF07727">
    <property type="entry name" value="RVT_2"/>
    <property type="match status" value="1"/>
</dbReference>
<dbReference type="CDD" id="cd09272">
    <property type="entry name" value="RNase_HI_RT_Ty1"/>
    <property type="match status" value="1"/>
</dbReference>
<dbReference type="GO" id="GO:0006508">
    <property type="term" value="P:proteolysis"/>
    <property type="evidence" value="ECO:0007669"/>
    <property type="project" value="UniProtKB-KW"/>
</dbReference>
<evidence type="ECO:0000313" key="12">
    <source>
        <dbReference type="EMBL" id="KAK1605487.1"/>
    </source>
</evidence>
<keyword evidence="1" id="KW-0645">Protease</keyword>
<comment type="caution">
    <text evidence="12">The sequence shown here is derived from an EMBL/GenBank/DDBJ whole genome shotgun (WGS) entry which is preliminary data.</text>
</comment>
<keyword evidence="5" id="KW-0560">Oxidoreductase</keyword>
<dbReference type="GO" id="GO:0003676">
    <property type="term" value="F:nucleic acid binding"/>
    <property type="evidence" value="ECO:0007669"/>
    <property type="project" value="InterPro"/>
</dbReference>
<name>A0AAD8QPY3_LOLMU</name>
<dbReference type="SUPFAM" id="SSF57756">
    <property type="entry name" value="Retrovirus zinc finger-like domains"/>
    <property type="match status" value="1"/>
</dbReference>
<dbReference type="PROSITE" id="PS50158">
    <property type="entry name" value="ZF_CCHC"/>
    <property type="match status" value="1"/>
</dbReference>
<feature type="compositionally biased region" description="Basic and acidic residues" evidence="8">
    <location>
        <begin position="1745"/>
        <end position="1756"/>
    </location>
</feature>
<dbReference type="Pfam" id="PF13976">
    <property type="entry name" value="gag_pre-integrs"/>
    <property type="match status" value="1"/>
</dbReference>
<dbReference type="InterPro" id="IPR001584">
    <property type="entry name" value="Integrase_cat-core"/>
</dbReference>
<dbReference type="Pfam" id="PF22936">
    <property type="entry name" value="Pol_BBD"/>
    <property type="match status" value="1"/>
</dbReference>
<evidence type="ECO:0000313" key="13">
    <source>
        <dbReference type="Proteomes" id="UP001231189"/>
    </source>
</evidence>
<dbReference type="Pfam" id="PF14223">
    <property type="entry name" value="Retrotran_gag_2"/>
    <property type="match status" value="1"/>
</dbReference>
<dbReference type="InterPro" id="IPR025724">
    <property type="entry name" value="GAG-pre-integrase_dom"/>
</dbReference>
<keyword evidence="6" id="KW-0408">Iron</keyword>
<dbReference type="SMART" id="SM00343">
    <property type="entry name" value="ZnF_C2HC"/>
    <property type="match status" value="1"/>
</dbReference>